<sequence length="79" mass="8765">MGSIKKGTIAEVNYGRYSTKSVLIIEDRDDIPLAGIFNSESNYSVMFISGEKAIIHGHDLKPLVTCPLLVADIDHFKRD</sequence>
<gene>
    <name evidence="1" type="ORF">QI031_30355</name>
</gene>
<dbReference type="RefSeq" id="WP_281486305.1">
    <property type="nucleotide sequence ID" value="NZ_CP124544.1"/>
</dbReference>
<organism evidence="1 2">
    <name type="scientific">Halotia branconii CENA392</name>
    <dbReference type="NCBI Taxonomy" id="1539056"/>
    <lineage>
        <taxon>Bacteria</taxon>
        <taxon>Bacillati</taxon>
        <taxon>Cyanobacteriota</taxon>
        <taxon>Cyanophyceae</taxon>
        <taxon>Nostocales</taxon>
        <taxon>Nodulariaceae</taxon>
        <taxon>Halotia</taxon>
    </lineage>
</organism>
<reference evidence="1 2" key="1">
    <citation type="journal article" date="2023" name="Limnol Oceanogr Lett">
        <title>Environmental adaptations by the intertidal Antarctic cyanobacterium Halotia branconii CENA392 as revealed using long-read genome sequencing.</title>
        <authorList>
            <person name="Dextro R.B."/>
            <person name="Delbaje E."/>
            <person name="Freitas P.N.N."/>
            <person name="Geraldes V."/>
            <person name="Pinto E."/>
            <person name="Long P.F."/>
            <person name="Fiore M.F."/>
        </authorList>
    </citation>
    <scope>NUCLEOTIDE SEQUENCE [LARGE SCALE GENOMIC DNA]</scope>
    <source>
        <strain evidence="1 2">CENA392</strain>
        <plasmid evidence="1 2">unnamed1</plasmid>
    </source>
</reference>
<dbReference type="AlphaFoldDB" id="A0AAJ6NZ17"/>
<dbReference type="EMBL" id="CP124544">
    <property type="protein sequence ID" value="WGV29109.1"/>
    <property type="molecule type" value="Genomic_DNA"/>
</dbReference>
<dbReference type="Proteomes" id="UP001223520">
    <property type="component" value="Plasmid unnamed1"/>
</dbReference>
<geneLocation type="plasmid" evidence="1 2">
    <name>unnamed1</name>
</geneLocation>
<dbReference type="KEGG" id="hbq:QI031_30355"/>
<name>A0AAJ6NZ17_9CYAN</name>
<evidence type="ECO:0000313" key="2">
    <source>
        <dbReference type="Proteomes" id="UP001223520"/>
    </source>
</evidence>
<accession>A0AAJ6NZ17</accession>
<proteinExistence type="predicted"/>
<protein>
    <submittedName>
        <fullName evidence="1">Uncharacterized protein</fullName>
    </submittedName>
</protein>
<keyword evidence="1" id="KW-0614">Plasmid</keyword>
<evidence type="ECO:0000313" key="1">
    <source>
        <dbReference type="EMBL" id="WGV29109.1"/>
    </source>
</evidence>
<keyword evidence="2" id="KW-1185">Reference proteome</keyword>